<gene>
    <name evidence="2" type="ORF">H9661_08945</name>
</gene>
<name>A0ABR8PTH8_9CLOT</name>
<organism evidence="2 3">
    <name type="scientific">Clostridium cibarium</name>
    <dbReference type="NCBI Taxonomy" id="2762247"/>
    <lineage>
        <taxon>Bacteria</taxon>
        <taxon>Bacillati</taxon>
        <taxon>Bacillota</taxon>
        <taxon>Clostridia</taxon>
        <taxon>Eubacteriales</taxon>
        <taxon>Clostridiaceae</taxon>
        <taxon>Clostridium</taxon>
    </lineage>
</organism>
<comment type="caution">
    <text evidence="2">The sequence shown here is derived from an EMBL/GenBank/DDBJ whole genome shotgun (WGS) entry which is preliminary data.</text>
</comment>
<feature type="transmembrane region" description="Helical" evidence="1">
    <location>
        <begin position="51"/>
        <end position="69"/>
    </location>
</feature>
<protein>
    <submittedName>
        <fullName evidence="2">Uncharacterized protein</fullName>
    </submittedName>
</protein>
<accession>A0ABR8PTH8</accession>
<sequence length="81" mass="9430">MTKKIILYILIGLCFIMPMISVEGIIPWIIAIFLISRSFKAFKEKKNLKPVILNTIYCGGLILIYNVLARNIERILVKMWM</sequence>
<evidence type="ECO:0000313" key="2">
    <source>
        <dbReference type="EMBL" id="MBD7911480.1"/>
    </source>
</evidence>
<keyword evidence="1" id="KW-0812">Transmembrane</keyword>
<evidence type="ECO:0000313" key="3">
    <source>
        <dbReference type="Proteomes" id="UP000627781"/>
    </source>
</evidence>
<keyword evidence="1" id="KW-1133">Transmembrane helix</keyword>
<feature type="transmembrane region" description="Helical" evidence="1">
    <location>
        <begin position="7"/>
        <end position="31"/>
    </location>
</feature>
<evidence type="ECO:0000256" key="1">
    <source>
        <dbReference type="SAM" id="Phobius"/>
    </source>
</evidence>
<dbReference type="Proteomes" id="UP000627781">
    <property type="component" value="Unassembled WGS sequence"/>
</dbReference>
<keyword evidence="1" id="KW-0472">Membrane</keyword>
<keyword evidence="3" id="KW-1185">Reference proteome</keyword>
<proteinExistence type="predicted"/>
<dbReference type="RefSeq" id="WP_143317325.1">
    <property type="nucleotide sequence ID" value="NZ_JACSRA010000011.1"/>
</dbReference>
<reference evidence="2 3" key="1">
    <citation type="submission" date="2020-08" db="EMBL/GenBank/DDBJ databases">
        <title>A Genomic Blueprint of the Chicken Gut Microbiome.</title>
        <authorList>
            <person name="Gilroy R."/>
            <person name="Ravi A."/>
            <person name="Getino M."/>
            <person name="Pursley I."/>
            <person name="Horton D.L."/>
            <person name="Alikhan N.-F."/>
            <person name="Baker D."/>
            <person name="Gharbi K."/>
            <person name="Hall N."/>
            <person name="Watson M."/>
            <person name="Adriaenssens E.M."/>
            <person name="Foster-Nyarko E."/>
            <person name="Jarju S."/>
            <person name="Secka A."/>
            <person name="Antonio M."/>
            <person name="Oren A."/>
            <person name="Chaudhuri R."/>
            <person name="La Ragione R.M."/>
            <person name="Hildebrand F."/>
            <person name="Pallen M.J."/>
        </authorList>
    </citation>
    <scope>NUCLEOTIDE SEQUENCE [LARGE SCALE GENOMIC DNA]</scope>
    <source>
        <strain evidence="2 3">Sa3CVN1</strain>
    </source>
</reference>
<dbReference type="EMBL" id="JACSRA010000011">
    <property type="protein sequence ID" value="MBD7911480.1"/>
    <property type="molecule type" value="Genomic_DNA"/>
</dbReference>